<dbReference type="InterPro" id="IPR023296">
    <property type="entry name" value="Glyco_hydro_beta-prop_sf"/>
</dbReference>
<evidence type="ECO:0000259" key="11">
    <source>
        <dbReference type="Pfam" id="PF08244"/>
    </source>
</evidence>
<dbReference type="Pfam" id="PF08244">
    <property type="entry name" value="Glyco_hydro_32C"/>
    <property type="match status" value="1"/>
</dbReference>
<dbReference type="InterPro" id="IPR001362">
    <property type="entry name" value="Glyco_hydro_32"/>
</dbReference>
<dbReference type="NCBIfam" id="TIGR01322">
    <property type="entry name" value="scrB_fam"/>
    <property type="match status" value="1"/>
</dbReference>
<evidence type="ECO:0000256" key="6">
    <source>
        <dbReference type="ARBA" id="ARBA00023295"/>
    </source>
</evidence>
<evidence type="ECO:0000256" key="2">
    <source>
        <dbReference type="ARBA" id="ARBA00009902"/>
    </source>
</evidence>
<comment type="function">
    <text evidence="9">Enables the bacterium to metabolize sucrose as a sole carbon source.</text>
</comment>
<dbReference type="InterPro" id="IPR006232">
    <property type="entry name" value="Suc6P_hydrolase"/>
</dbReference>
<dbReference type="PANTHER" id="PTHR43101">
    <property type="entry name" value="BETA-FRUCTOSIDASE"/>
    <property type="match status" value="1"/>
</dbReference>
<evidence type="ECO:0000256" key="1">
    <source>
        <dbReference type="ARBA" id="ARBA00004914"/>
    </source>
</evidence>
<evidence type="ECO:0000256" key="9">
    <source>
        <dbReference type="RuleBase" id="RU365015"/>
    </source>
</evidence>
<dbReference type="Proteomes" id="UP001055149">
    <property type="component" value="Unassembled WGS sequence"/>
</dbReference>
<name>A0ABQ5JIQ7_9LACO</name>
<sequence length="496" mass="56022">MAWTREKRYRSYTSWSQEELTALRQQAARSPFKPGYHISPRSGLLNDPNGFSYFNGQWHVFYQSYPFGPVHGLKSWTHCVSSDLVHWQDLGLALLPTGKYDSHGAYSGSALNVGDRLFLAYTGNVRDQTWQRHSYQNGAWLDQDGQITKCDQPLIMPPAHVTEHFRDPQLLKHGENYYILAGAQDRTSLSGQFSWFKSTDLTTWKDQGYLKQPWDDLGFMVECPNLVLVDGSPVLIFCPQGLAQQQLKYQNIYPNTYSVGTAFNFEDGKFTAEPASLTNLDEGFDVYASQSFNAPNGKAYLISWIGLPEIDYPTDQENWAHCLSLVKELHVKDGQLIQQPVAAQNDLQDHALTLVATPLQSGHQLLQKNAGQQYQLDLKIDADQQGCLLLAGSSDQAQGLRLEFNTGKQGQFTVDRGHAGTPFAEKYGTTRSCPLPAHQELELKIFIDHSVCEIFVNGGEKVFTLRYFAPQTQTEIAFIGENELKYSGRYYELKNM</sequence>
<dbReference type="Gene3D" id="2.115.10.20">
    <property type="entry name" value="Glycosyl hydrolase domain, family 43"/>
    <property type="match status" value="1"/>
</dbReference>
<dbReference type="InterPro" id="IPR013320">
    <property type="entry name" value="ConA-like_dom_sf"/>
</dbReference>
<evidence type="ECO:0000256" key="3">
    <source>
        <dbReference type="ARBA" id="ARBA00012758"/>
    </source>
</evidence>
<dbReference type="Pfam" id="PF00251">
    <property type="entry name" value="Glyco_hydro_32N"/>
    <property type="match status" value="1"/>
</dbReference>
<keyword evidence="5 8" id="KW-0378">Hydrolase</keyword>
<dbReference type="InterPro" id="IPR018053">
    <property type="entry name" value="Glyco_hydro_32_AS"/>
</dbReference>
<comment type="catalytic activity">
    <reaction evidence="8">
        <text>Hydrolysis of terminal non-reducing beta-D-fructofuranoside residues in beta-D-fructofuranosides.</text>
        <dbReference type="EC" id="3.2.1.26"/>
    </reaction>
</comment>
<evidence type="ECO:0000313" key="13">
    <source>
        <dbReference type="Proteomes" id="UP001055149"/>
    </source>
</evidence>
<keyword evidence="6 8" id="KW-0326">Glycosidase</keyword>
<keyword evidence="9" id="KW-0119">Carbohydrate metabolism</keyword>
<dbReference type="CDD" id="cd18623">
    <property type="entry name" value="GH32_ScrB-like"/>
    <property type="match status" value="1"/>
</dbReference>
<dbReference type="PANTHER" id="PTHR43101:SF1">
    <property type="entry name" value="BETA-FRUCTOSIDASE"/>
    <property type="match status" value="1"/>
</dbReference>
<evidence type="ECO:0000259" key="10">
    <source>
        <dbReference type="Pfam" id="PF00251"/>
    </source>
</evidence>
<reference evidence="12" key="1">
    <citation type="journal article" date="2022" name="Int. J. Syst. Evol. Microbiol.">
        <title>A novel species of lactic acid bacteria, Ligilactobacillus pabuli sp. nov., isolated from alfalfa silage.</title>
        <authorList>
            <person name="Tohno M."/>
            <person name="Tanizawa Y."/>
            <person name="Sawada H."/>
            <person name="Sakamoto M."/>
            <person name="Ohkuma M."/>
            <person name="Kobayashi H."/>
        </authorList>
    </citation>
    <scope>NUCLEOTIDE SEQUENCE</scope>
    <source>
        <strain evidence="12">AF129</strain>
    </source>
</reference>
<dbReference type="RefSeq" id="WP_244054306.1">
    <property type="nucleotide sequence ID" value="NZ_BQXH01000002.1"/>
</dbReference>
<comment type="similarity">
    <text evidence="2 8">Belongs to the glycosyl hydrolase 32 family.</text>
</comment>
<comment type="caution">
    <text evidence="12">The sequence shown here is derived from an EMBL/GenBank/DDBJ whole genome shotgun (WGS) entry which is preliminary data.</text>
</comment>
<evidence type="ECO:0000256" key="4">
    <source>
        <dbReference type="ARBA" id="ARBA00019623"/>
    </source>
</evidence>
<proteinExistence type="inferred from homology"/>
<dbReference type="PROSITE" id="PS00609">
    <property type="entry name" value="GLYCOSYL_HYDROL_F32"/>
    <property type="match status" value="1"/>
</dbReference>
<dbReference type="SMART" id="SM00640">
    <property type="entry name" value="Glyco_32"/>
    <property type="match status" value="1"/>
</dbReference>
<evidence type="ECO:0000256" key="8">
    <source>
        <dbReference type="RuleBase" id="RU362110"/>
    </source>
</evidence>
<comment type="pathway">
    <text evidence="1 9">Glycan biosynthesis; sucrose metabolism.</text>
</comment>
<dbReference type="InterPro" id="IPR013148">
    <property type="entry name" value="Glyco_hydro_32_N"/>
</dbReference>
<evidence type="ECO:0000256" key="7">
    <source>
        <dbReference type="ARBA" id="ARBA00033367"/>
    </source>
</evidence>
<dbReference type="InterPro" id="IPR051214">
    <property type="entry name" value="GH32_Enzymes"/>
</dbReference>
<comment type="subcellular location">
    <subcellularLocation>
        <location evidence="9">Cytoplasm</location>
    </subcellularLocation>
</comment>
<evidence type="ECO:0000313" key="12">
    <source>
        <dbReference type="EMBL" id="GKS80606.1"/>
    </source>
</evidence>
<keyword evidence="9" id="KW-0963">Cytoplasm</keyword>
<dbReference type="EC" id="3.2.1.26" evidence="3 8"/>
<organism evidence="12 13">
    <name type="scientific">Ligilactobacillus pabuli</name>
    <dbReference type="NCBI Taxonomy" id="2886039"/>
    <lineage>
        <taxon>Bacteria</taxon>
        <taxon>Bacillati</taxon>
        <taxon>Bacillota</taxon>
        <taxon>Bacilli</taxon>
        <taxon>Lactobacillales</taxon>
        <taxon>Lactobacillaceae</taxon>
        <taxon>Ligilactobacillus</taxon>
    </lineage>
</organism>
<accession>A0ABQ5JIQ7</accession>
<feature type="domain" description="Glycosyl hydrolase family 32 C-terminal" evidence="11">
    <location>
        <begin position="363"/>
        <end position="481"/>
    </location>
</feature>
<protein>
    <recommendedName>
        <fullName evidence="4 8">Sucrose-6-phosphate hydrolase</fullName>
        <ecNumber evidence="3 8">3.2.1.26</ecNumber>
    </recommendedName>
    <alternativeName>
        <fullName evidence="7 9">Invertase</fullName>
    </alternativeName>
</protein>
<keyword evidence="13" id="KW-1185">Reference proteome</keyword>
<dbReference type="SUPFAM" id="SSF49899">
    <property type="entry name" value="Concanavalin A-like lectins/glucanases"/>
    <property type="match status" value="1"/>
</dbReference>
<gene>
    <name evidence="12" type="primary">scrB</name>
    <name evidence="12" type="ORF">LPAF129_02910</name>
</gene>
<dbReference type="InterPro" id="IPR013189">
    <property type="entry name" value="Glyco_hydro_32_C"/>
</dbReference>
<dbReference type="Gene3D" id="2.60.120.560">
    <property type="entry name" value="Exo-inulinase, domain 1"/>
    <property type="match status" value="1"/>
</dbReference>
<evidence type="ECO:0000256" key="5">
    <source>
        <dbReference type="ARBA" id="ARBA00022801"/>
    </source>
</evidence>
<feature type="domain" description="Glycosyl hydrolase family 32 N-terminal" evidence="10">
    <location>
        <begin position="37"/>
        <end position="340"/>
    </location>
</feature>
<dbReference type="SUPFAM" id="SSF75005">
    <property type="entry name" value="Arabinanase/levansucrase/invertase"/>
    <property type="match status" value="1"/>
</dbReference>
<dbReference type="EMBL" id="BQXH01000002">
    <property type="protein sequence ID" value="GKS80606.1"/>
    <property type="molecule type" value="Genomic_DNA"/>
</dbReference>